<feature type="transmembrane region" description="Helical" evidence="1">
    <location>
        <begin position="206"/>
        <end position="225"/>
    </location>
</feature>
<dbReference type="Pfam" id="PF01970">
    <property type="entry name" value="TctA"/>
    <property type="match status" value="1"/>
</dbReference>
<feature type="transmembrane region" description="Helical" evidence="1">
    <location>
        <begin position="356"/>
        <end position="374"/>
    </location>
</feature>
<evidence type="ECO:0000256" key="1">
    <source>
        <dbReference type="SAM" id="Phobius"/>
    </source>
</evidence>
<keyword evidence="1" id="KW-1133">Transmembrane helix</keyword>
<feature type="transmembrane region" description="Helical" evidence="1">
    <location>
        <begin position="381"/>
        <end position="406"/>
    </location>
</feature>
<evidence type="ECO:0000259" key="2">
    <source>
        <dbReference type="Pfam" id="PF01970"/>
    </source>
</evidence>
<dbReference type="KEGG" id="amaq:GO499_13160"/>
<organism evidence="3 4">
    <name type="scientific">Algicella marina</name>
    <dbReference type="NCBI Taxonomy" id="2683284"/>
    <lineage>
        <taxon>Bacteria</taxon>
        <taxon>Pseudomonadati</taxon>
        <taxon>Pseudomonadota</taxon>
        <taxon>Alphaproteobacteria</taxon>
        <taxon>Rhodobacterales</taxon>
        <taxon>Paracoccaceae</taxon>
        <taxon>Algicella</taxon>
    </lineage>
</organism>
<dbReference type="Proteomes" id="UP000464495">
    <property type="component" value="Chromosome"/>
</dbReference>
<proteinExistence type="predicted"/>
<feature type="transmembrane region" description="Helical" evidence="1">
    <location>
        <begin position="321"/>
        <end position="344"/>
    </location>
</feature>
<feature type="transmembrane region" description="Helical" evidence="1">
    <location>
        <begin position="169"/>
        <end position="186"/>
    </location>
</feature>
<feature type="transmembrane region" description="Helical" evidence="1">
    <location>
        <begin position="46"/>
        <end position="71"/>
    </location>
</feature>
<feature type="domain" description="DUF112" evidence="2">
    <location>
        <begin position="20"/>
        <end position="440"/>
    </location>
</feature>
<name>A0A6P1T310_9RHOB</name>
<dbReference type="EMBL" id="CP046620">
    <property type="protein sequence ID" value="QHQ36053.1"/>
    <property type="molecule type" value="Genomic_DNA"/>
</dbReference>
<keyword evidence="4" id="KW-1185">Reference proteome</keyword>
<dbReference type="RefSeq" id="WP_161862608.1">
    <property type="nucleotide sequence ID" value="NZ_CP046620.1"/>
</dbReference>
<feature type="transmembrane region" description="Helical" evidence="1">
    <location>
        <begin position="260"/>
        <end position="281"/>
    </location>
</feature>
<reference evidence="3 4" key="1">
    <citation type="submission" date="2019-12" db="EMBL/GenBank/DDBJ databases">
        <title>Complete genome sequence of Algicella marina strain 9Alg 56(T) isolated from the red alga Tichocarpus crinitus.</title>
        <authorList>
            <person name="Kim S.-G."/>
            <person name="Nedashkovskaya O.I."/>
        </authorList>
    </citation>
    <scope>NUCLEOTIDE SEQUENCE [LARGE SCALE GENOMIC DNA]</scope>
    <source>
        <strain evidence="3 4">9Alg 56</strain>
    </source>
</reference>
<protein>
    <submittedName>
        <fullName evidence="3">Tripartite tricarboxylate transporter permease</fullName>
    </submittedName>
</protein>
<evidence type="ECO:0000313" key="4">
    <source>
        <dbReference type="Proteomes" id="UP000464495"/>
    </source>
</evidence>
<keyword evidence="1" id="KW-0472">Membrane</keyword>
<feature type="transmembrane region" description="Helical" evidence="1">
    <location>
        <begin position="140"/>
        <end position="163"/>
    </location>
</feature>
<gene>
    <name evidence="3" type="ORF">GO499_13160</name>
</gene>
<feature type="transmembrane region" description="Helical" evidence="1">
    <location>
        <begin position="464"/>
        <end position="489"/>
    </location>
</feature>
<dbReference type="PANTHER" id="PTHR35342:SF5">
    <property type="entry name" value="TRICARBOXYLIC TRANSPORT PROTEIN"/>
    <property type="match status" value="1"/>
</dbReference>
<keyword evidence="1" id="KW-0812">Transmembrane</keyword>
<dbReference type="InterPro" id="IPR002823">
    <property type="entry name" value="DUF112_TM"/>
</dbReference>
<evidence type="ECO:0000313" key="3">
    <source>
        <dbReference type="EMBL" id="QHQ36053.1"/>
    </source>
</evidence>
<feature type="transmembrane region" description="Helical" evidence="1">
    <location>
        <begin position="435"/>
        <end position="452"/>
    </location>
</feature>
<dbReference type="PANTHER" id="PTHR35342">
    <property type="entry name" value="TRICARBOXYLIC TRANSPORT PROTEIN"/>
    <property type="match status" value="1"/>
</dbReference>
<accession>A0A6P1T310</accession>
<feature type="transmembrane region" description="Helical" evidence="1">
    <location>
        <begin position="111"/>
        <end position="133"/>
    </location>
</feature>
<sequence length="501" mass="51726">MDTLANLALGFSVALSPYTLMLAVIGCFLGTIIGALPGLGPSNGVAILIPITFTLGLDATSALVLMTSVYYGAMYGGRISSILLNIPGDEPALMTTLDGYPMAKAGRAGDALVLSGVASFVGAFLATVGLMLLAPMLARVAYLFGPAEYFALYLLAFCTLGGMASNNQAKSAIASCIGLGIAMIGVDNNSGIPRLTGGNMHLADGVDFLVAIVGLFAIAEIFFFIESHGKGTAIGVKLDKVTIPWKDIFDCKWTMLRASVVGFFAGILPGAGASLGSFMAYMSEKAIAGKKGGFGTGVARGVAAPEAGNNSAAGGALVPMLTLGVPGSGTTAVLLALLMTLNITPGPTLFTDRPEVVWGLIASLLIANVVLLLMNVPMVKVFVKILSVPPALLLPGVTMISFVGIYSLSGSYFDLLLMVAFGVLGYFLRKLDVPTVPVILGILLGGQMENALRRAMVLSDGDPMFLISSPIAIGLWIAAIAGFIAPMFLRGLLRKPQALTD</sequence>
<dbReference type="AlphaFoldDB" id="A0A6P1T310"/>